<dbReference type="EMBL" id="CAJOBH010035838">
    <property type="protein sequence ID" value="CAF4301882.1"/>
    <property type="molecule type" value="Genomic_DNA"/>
</dbReference>
<evidence type="ECO:0000313" key="2">
    <source>
        <dbReference type="Proteomes" id="UP000681967"/>
    </source>
</evidence>
<proteinExistence type="predicted"/>
<feature type="non-terminal residue" evidence="1">
    <location>
        <position position="1"/>
    </location>
</feature>
<evidence type="ECO:0000313" key="1">
    <source>
        <dbReference type="EMBL" id="CAF4301882.1"/>
    </source>
</evidence>
<dbReference type="Proteomes" id="UP000681967">
    <property type="component" value="Unassembled WGS sequence"/>
</dbReference>
<sequence>KIIILITVSIATNWGMLFDKARQVASGTVFLLIVDSSINDHPGDQKG</sequence>
<protein>
    <submittedName>
        <fullName evidence="1">Uncharacterized protein</fullName>
    </submittedName>
</protein>
<organism evidence="1 2">
    <name type="scientific">Rotaria magnacalcarata</name>
    <dbReference type="NCBI Taxonomy" id="392030"/>
    <lineage>
        <taxon>Eukaryota</taxon>
        <taxon>Metazoa</taxon>
        <taxon>Spiralia</taxon>
        <taxon>Gnathifera</taxon>
        <taxon>Rotifera</taxon>
        <taxon>Eurotatoria</taxon>
        <taxon>Bdelloidea</taxon>
        <taxon>Philodinida</taxon>
        <taxon>Philodinidae</taxon>
        <taxon>Rotaria</taxon>
    </lineage>
</organism>
<comment type="caution">
    <text evidence="1">The sequence shown here is derived from an EMBL/GenBank/DDBJ whole genome shotgun (WGS) entry which is preliminary data.</text>
</comment>
<name>A0A8S2TPU0_9BILA</name>
<gene>
    <name evidence="1" type="ORF">BYL167_LOCUS27529</name>
</gene>
<reference evidence="1" key="1">
    <citation type="submission" date="2021-02" db="EMBL/GenBank/DDBJ databases">
        <authorList>
            <person name="Nowell W R."/>
        </authorList>
    </citation>
    <scope>NUCLEOTIDE SEQUENCE</scope>
</reference>
<accession>A0A8S2TPU0</accession>
<dbReference type="AlphaFoldDB" id="A0A8S2TPU0"/>